<dbReference type="EMBL" id="JAGYWB010000009">
    <property type="protein sequence ID" value="KAI0510083.1"/>
    <property type="molecule type" value="Genomic_DNA"/>
</dbReference>
<dbReference type="Gene3D" id="3.30.70.270">
    <property type="match status" value="1"/>
</dbReference>
<sequence>MTNWPTPKNLRALRGFLGLTRYYRKFIKGNGSIAAPLTEQLKKDSFNWGPEADSAMEALKRAMVSAPVLALPDFKQQLVVETDASGLGLGAVLMQQGRSIAFYSQVLSGRAKLKSVYERELIAIVKAIQKWRPYLLGRIPCED</sequence>
<dbReference type="PANTHER" id="PTHR33064">
    <property type="entry name" value="POL PROTEIN"/>
    <property type="match status" value="1"/>
</dbReference>
<keyword evidence="3" id="KW-1185">Reference proteome</keyword>
<comment type="caution">
    <text evidence="2">The sequence shown here is derived from an EMBL/GenBank/DDBJ whole genome shotgun (WGS) entry which is preliminary data.</text>
</comment>
<dbReference type="PANTHER" id="PTHR33064:SF40">
    <property type="entry name" value="REVERSE TRANSCRIPTASE_RETROTRANSPOSON-DERIVED PROTEIN RNASE H-LIKE DOMAIN-CONTAINING PROTEIN"/>
    <property type="match status" value="1"/>
</dbReference>
<accession>A0A8T3BCF9</accession>
<evidence type="ECO:0000313" key="2">
    <source>
        <dbReference type="EMBL" id="KAI0510083.1"/>
    </source>
</evidence>
<protein>
    <recommendedName>
        <fullName evidence="1">Reverse transcriptase/retrotransposon-derived protein RNase H-like domain-containing protein</fullName>
    </recommendedName>
</protein>
<organism evidence="2 3">
    <name type="scientific">Dendrobium nobile</name>
    <name type="common">Orchid</name>
    <dbReference type="NCBI Taxonomy" id="94219"/>
    <lineage>
        <taxon>Eukaryota</taxon>
        <taxon>Viridiplantae</taxon>
        <taxon>Streptophyta</taxon>
        <taxon>Embryophyta</taxon>
        <taxon>Tracheophyta</taxon>
        <taxon>Spermatophyta</taxon>
        <taxon>Magnoliopsida</taxon>
        <taxon>Liliopsida</taxon>
        <taxon>Asparagales</taxon>
        <taxon>Orchidaceae</taxon>
        <taxon>Epidendroideae</taxon>
        <taxon>Malaxideae</taxon>
        <taxon>Dendrobiinae</taxon>
        <taxon>Dendrobium</taxon>
    </lineage>
</organism>
<dbReference type="InterPro" id="IPR043502">
    <property type="entry name" value="DNA/RNA_pol_sf"/>
</dbReference>
<evidence type="ECO:0000259" key="1">
    <source>
        <dbReference type="Pfam" id="PF17919"/>
    </source>
</evidence>
<dbReference type="Proteomes" id="UP000829196">
    <property type="component" value="Unassembled WGS sequence"/>
</dbReference>
<evidence type="ECO:0000313" key="3">
    <source>
        <dbReference type="Proteomes" id="UP000829196"/>
    </source>
</evidence>
<reference evidence="2" key="1">
    <citation type="journal article" date="2022" name="Front. Genet.">
        <title>Chromosome-Scale Assembly of the Dendrobium nobile Genome Provides Insights Into the Molecular Mechanism of the Biosynthesis of the Medicinal Active Ingredient of Dendrobium.</title>
        <authorList>
            <person name="Xu Q."/>
            <person name="Niu S.-C."/>
            <person name="Li K.-L."/>
            <person name="Zheng P.-J."/>
            <person name="Zhang X.-J."/>
            <person name="Jia Y."/>
            <person name="Liu Y."/>
            <person name="Niu Y.-X."/>
            <person name="Yu L.-H."/>
            <person name="Chen D.-F."/>
            <person name="Zhang G.-Q."/>
        </authorList>
    </citation>
    <scope>NUCLEOTIDE SEQUENCE</scope>
    <source>
        <tissue evidence="2">Leaf</tissue>
    </source>
</reference>
<dbReference type="OrthoDB" id="1909920at2759"/>
<dbReference type="InterPro" id="IPR041577">
    <property type="entry name" value="RT_RNaseH_2"/>
</dbReference>
<dbReference type="FunFam" id="3.30.70.270:FF:000020">
    <property type="entry name" value="Transposon Tf2-6 polyprotein-like Protein"/>
    <property type="match status" value="1"/>
</dbReference>
<dbReference type="AlphaFoldDB" id="A0A8T3BCF9"/>
<dbReference type="Pfam" id="PF17919">
    <property type="entry name" value="RT_RNaseH_2"/>
    <property type="match status" value="1"/>
</dbReference>
<dbReference type="SUPFAM" id="SSF56672">
    <property type="entry name" value="DNA/RNA polymerases"/>
    <property type="match status" value="1"/>
</dbReference>
<gene>
    <name evidence="2" type="ORF">KFK09_010683</name>
</gene>
<dbReference type="InterPro" id="IPR043128">
    <property type="entry name" value="Rev_trsase/Diguanyl_cyclase"/>
</dbReference>
<proteinExistence type="predicted"/>
<name>A0A8T3BCF9_DENNO</name>
<dbReference type="SMR" id="A0A8T3BCF9"/>
<dbReference type="InterPro" id="IPR051320">
    <property type="entry name" value="Viral_Replic_Matur_Polypro"/>
</dbReference>
<feature type="domain" description="Reverse transcriptase/retrotransposon-derived protein RNase H-like" evidence="1">
    <location>
        <begin position="48"/>
        <end position="138"/>
    </location>
</feature>